<evidence type="ECO:0000313" key="6">
    <source>
        <dbReference type="Proteomes" id="UP001182556"/>
    </source>
</evidence>
<comment type="subcellular location">
    <subcellularLocation>
        <location evidence="1">Nucleus</location>
    </subcellularLocation>
</comment>
<dbReference type="CDD" id="cd00067">
    <property type="entry name" value="GAL4"/>
    <property type="match status" value="1"/>
</dbReference>
<keyword evidence="2" id="KW-0539">Nucleus</keyword>
<proteinExistence type="predicted"/>
<evidence type="ECO:0000256" key="3">
    <source>
        <dbReference type="SAM" id="MobiDB-lite"/>
    </source>
</evidence>
<dbReference type="Pfam" id="PF11951">
    <property type="entry name" value="Fungal_trans_2"/>
    <property type="match status" value="1"/>
</dbReference>
<dbReference type="AlphaFoldDB" id="A0AAD9D0G6"/>
<dbReference type="Pfam" id="PF00172">
    <property type="entry name" value="Zn_clus"/>
    <property type="match status" value="1"/>
</dbReference>
<evidence type="ECO:0000259" key="4">
    <source>
        <dbReference type="PROSITE" id="PS50048"/>
    </source>
</evidence>
<evidence type="ECO:0000256" key="2">
    <source>
        <dbReference type="ARBA" id="ARBA00023242"/>
    </source>
</evidence>
<dbReference type="PROSITE" id="PS50048">
    <property type="entry name" value="ZN2_CY6_FUNGAL_2"/>
    <property type="match status" value="1"/>
</dbReference>
<organism evidence="5 6">
    <name type="scientific">Papiliotrema laurentii</name>
    <name type="common">Cryptococcus laurentii</name>
    <dbReference type="NCBI Taxonomy" id="5418"/>
    <lineage>
        <taxon>Eukaryota</taxon>
        <taxon>Fungi</taxon>
        <taxon>Dikarya</taxon>
        <taxon>Basidiomycota</taxon>
        <taxon>Agaricomycotina</taxon>
        <taxon>Tremellomycetes</taxon>
        <taxon>Tremellales</taxon>
        <taxon>Rhynchogastremaceae</taxon>
        <taxon>Papiliotrema</taxon>
    </lineage>
</organism>
<feature type="region of interest" description="Disordered" evidence="3">
    <location>
        <begin position="81"/>
        <end position="103"/>
    </location>
</feature>
<dbReference type="InterPro" id="IPR021858">
    <property type="entry name" value="Fun_TF"/>
</dbReference>
<feature type="domain" description="Zn(2)-C6 fungal-type" evidence="4">
    <location>
        <begin position="25"/>
        <end position="55"/>
    </location>
</feature>
<dbReference type="GO" id="GO:0005634">
    <property type="term" value="C:nucleus"/>
    <property type="evidence" value="ECO:0007669"/>
    <property type="project" value="UniProtKB-SubCell"/>
</dbReference>
<keyword evidence="6" id="KW-1185">Reference proteome</keyword>
<dbReference type="GO" id="GO:0000981">
    <property type="term" value="F:DNA-binding transcription factor activity, RNA polymerase II-specific"/>
    <property type="evidence" value="ECO:0007669"/>
    <property type="project" value="InterPro"/>
</dbReference>
<comment type="caution">
    <text evidence="5">The sequence shown here is derived from an EMBL/GenBank/DDBJ whole genome shotgun (WGS) entry which is preliminary data.</text>
</comment>
<sequence length="676" mass="75554">MPPVKQLGPRVIQKRKQKYTRSRSGCLTCRTRRVKCDQGKPICTRCADLDRECVWAAIVDTQSHSPSNPRTPPYQQVVEHKFSLSPSRERSLSSERPDPHRHDILTADRPAEVAQAQDDVQSCDPLFHATNTTVPDQGDYSFLDWALTSGADSNYSTENTERALVSSYSNALIDPNVFQVFLPTGGWGAEPAEPIPLVQPSADTSFSAFFTSGSPTSSDLFPPIPATTNLQQLSEDLSTSTLVKRRAAARTTTSTEPAALDPAMPILQSLDPLLQAFPSETNRELFHHFLRSTSRIVVAMNGPDRGNNPFVSIAIPFALADSYSPARDGVRHALLSLTAAHQHHQHREISTSRSEEMLEASNREKQLAMASMISSVAGNKQSDIDILLVTCMILKARDVLLADRTWKTNLDFATRLVHRRRGPEAIMGDTSRNFPRQSAIENLTMTDVISTFTTGQEPTLLGGSNSWWFDCEKNCTTTKEHEAFEYQFGISRDTVEMLARSRQLTYYKERLAVQDPAPAVRAAYSTIKTQAWSMIEELKVWSVSQMFLPKRARVLSGNSAYRYTVSIMLLTEVIGLASSDSRVQTAVRAVLEICAEISFQPVMLLWPLLYAGANAITPEDRCWVKSLFETFSLAHCYDLIAAESLLQEQWARMDEGQAFTPWHRLMEEKNCQVLLI</sequence>
<evidence type="ECO:0000256" key="1">
    <source>
        <dbReference type="ARBA" id="ARBA00004123"/>
    </source>
</evidence>
<dbReference type="Gene3D" id="4.10.240.10">
    <property type="entry name" value="Zn(2)-C6 fungal-type DNA-binding domain"/>
    <property type="match status" value="1"/>
</dbReference>
<dbReference type="InterPro" id="IPR001138">
    <property type="entry name" value="Zn2Cys6_DnaBD"/>
</dbReference>
<dbReference type="Proteomes" id="UP001182556">
    <property type="component" value="Unassembled WGS sequence"/>
</dbReference>
<name>A0AAD9D0G6_PAPLA</name>
<dbReference type="EMBL" id="JAODAN010000005">
    <property type="protein sequence ID" value="KAK1923918.1"/>
    <property type="molecule type" value="Genomic_DNA"/>
</dbReference>
<dbReference type="PROSITE" id="PS00463">
    <property type="entry name" value="ZN2_CY6_FUNGAL_1"/>
    <property type="match status" value="1"/>
</dbReference>
<dbReference type="PANTHER" id="PTHR37534:SF20">
    <property type="entry name" value="PRO1A C6 ZINK-FINGER PROTEIN"/>
    <property type="match status" value="1"/>
</dbReference>
<dbReference type="SUPFAM" id="SSF57701">
    <property type="entry name" value="Zn2/Cys6 DNA-binding domain"/>
    <property type="match status" value="1"/>
</dbReference>
<evidence type="ECO:0000313" key="5">
    <source>
        <dbReference type="EMBL" id="KAK1923918.1"/>
    </source>
</evidence>
<dbReference type="SMART" id="SM00066">
    <property type="entry name" value="GAL4"/>
    <property type="match status" value="1"/>
</dbReference>
<reference evidence="5" key="1">
    <citation type="submission" date="2023-02" db="EMBL/GenBank/DDBJ databases">
        <title>Identification and recombinant expression of a fungal hydrolase from Papiliotrema laurentii that hydrolyzes apple cutin and clears colloidal polyester polyurethane.</title>
        <authorList>
            <consortium name="DOE Joint Genome Institute"/>
            <person name="Roman V.A."/>
            <person name="Bojanowski C."/>
            <person name="Crable B.R."/>
            <person name="Wagner D.N."/>
            <person name="Hung C.S."/>
            <person name="Nadeau L.J."/>
            <person name="Schratz L."/>
            <person name="Haridas S."/>
            <person name="Pangilinan J."/>
            <person name="Lipzen A."/>
            <person name="Na H."/>
            <person name="Yan M."/>
            <person name="Ng V."/>
            <person name="Grigoriev I.V."/>
            <person name="Spatafora J.W."/>
            <person name="Barlow D."/>
            <person name="Biffinger J."/>
            <person name="Kelley-Loughnane N."/>
            <person name="Varaljay V.A."/>
            <person name="Crookes-Goodson W.J."/>
        </authorList>
    </citation>
    <scope>NUCLEOTIDE SEQUENCE</scope>
    <source>
        <strain evidence="5">5307AH</strain>
    </source>
</reference>
<dbReference type="PANTHER" id="PTHR37534">
    <property type="entry name" value="TRANSCRIPTIONAL ACTIVATOR PROTEIN UGA3"/>
    <property type="match status" value="1"/>
</dbReference>
<dbReference type="InterPro" id="IPR036864">
    <property type="entry name" value="Zn2-C6_fun-type_DNA-bd_sf"/>
</dbReference>
<dbReference type="GO" id="GO:0008270">
    <property type="term" value="F:zinc ion binding"/>
    <property type="evidence" value="ECO:0007669"/>
    <property type="project" value="InterPro"/>
</dbReference>
<gene>
    <name evidence="5" type="ORF">DB88DRAFT_488459</name>
</gene>
<protein>
    <submittedName>
        <fullName evidence="5">Fungal-specific transcription factor domain-containing protein</fullName>
    </submittedName>
</protein>
<accession>A0AAD9D0G6</accession>